<name>A0A285UF10_9HYPH</name>
<feature type="region of interest" description="Disordered" evidence="1">
    <location>
        <begin position="1"/>
        <end position="45"/>
    </location>
</feature>
<evidence type="ECO:0000313" key="2">
    <source>
        <dbReference type="EMBL" id="SOC40515.1"/>
    </source>
</evidence>
<keyword evidence="2" id="KW-0560">Oxidoreductase</keyword>
<dbReference type="AlphaFoldDB" id="A0A285UF10"/>
<dbReference type="InterPro" id="IPR010255">
    <property type="entry name" value="Haem_peroxidase_sf"/>
</dbReference>
<dbReference type="InterPro" id="IPR037120">
    <property type="entry name" value="Haem_peroxidase_sf_animal"/>
</dbReference>
<organism evidence="2 3">
    <name type="scientific">Rhizobium subbaraonis</name>
    <dbReference type="NCBI Taxonomy" id="908946"/>
    <lineage>
        <taxon>Bacteria</taxon>
        <taxon>Pseudomonadati</taxon>
        <taxon>Pseudomonadota</taxon>
        <taxon>Alphaproteobacteria</taxon>
        <taxon>Hyphomicrobiales</taxon>
        <taxon>Rhizobiaceae</taxon>
        <taxon>Rhizobium/Agrobacterium group</taxon>
        <taxon>Rhizobium</taxon>
    </lineage>
</organism>
<dbReference type="Pfam" id="PF03098">
    <property type="entry name" value="An_peroxidase"/>
    <property type="match status" value="1"/>
</dbReference>
<dbReference type="SUPFAM" id="SSF48113">
    <property type="entry name" value="Heme-dependent peroxidases"/>
    <property type="match status" value="1"/>
</dbReference>
<feature type="compositionally biased region" description="Low complexity" evidence="1">
    <location>
        <begin position="9"/>
        <end position="22"/>
    </location>
</feature>
<gene>
    <name evidence="2" type="ORF">SAMN05892877_107271</name>
</gene>
<dbReference type="InterPro" id="IPR019791">
    <property type="entry name" value="Haem_peroxidase_animal"/>
</dbReference>
<dbReference type="GO" id="GO:0006979">
    <property type="term" value="P:response to oxidative stress"/>
    <property type="evidence" value="ECO:0007669"/>
    <property type="project" value="InterPro"/>
</dbReference>
<accession>A0A285UF10</accession>
<dbReference type="EMBL" id="OBQD01000007">
    <property type="protein sequence ID" value="SOC40515.1"/>
    <property type="molecule type" value="Genomic_DNA"/>
</dbReference>
<dbReference type="Proteomes" id="UP000219167">
    <property type="component" value="Unassembled WGS sequence"/>
</dbReference>
<reference evidence="2 3" key="1">
    <citation type="submission" date="2017-08" db="EMBL/GenBank/DDBJ databases">
        <authorList>
            <person name="de Groot N.N."/>
        </authorList>
    </citation>
    <scope>NUCLEOTIDE SEQUENCE [LARGE SCALE GENOMIC DNA]</scope>
    <source>
        <strain evidence="2 3">JC85</strain>
    </source>
</reference>
<keyword evidence="2" id="KW-0575">Peroxidase</keyword>
<evidence type="ECO:0000256" key="1">
    <source>
        <dbReference type="SAM" id="MobiDB-lite"/>
    </source>
</evidence>
<sequence length="512" mass="55849">MADRHHVQSPATAPAAALAPSSGHSRAADRVKGCPFSPENRSPQTHHPYRRCFGMLPHHLHPSVEHLVALGAAFRFNDTDREAETDIPVGYTYLCQLVFHDLTLMVVPAAGASPFNRHSGRLQLDSIFGERPARDGRAAPLPIGRTMPGGRPCDLPRDRIGRAAICDSRNDDNLPLAQTHLAVLRFHNAILSACPGQSRNEVRALAVAHFQSVVLHDLLPRLIDPAVYEDVMANGRCILHPTPEIGDDFAIPLEFAAACARFGHAMIRNLYRCWNSENPGARLYAFWRNTFNSSDRPLDGTGDLARTRLFDDWIADWGRLLGDPPGRFGLPPLLASRIDTVFAHPLSQVPQQALPRLAASSLQPSTNIATLSLLRGLSLRLNSGPAVAAKILALLRAQGRAGFRLLTPQDMLRDEPDEARRLLLLPAGGGGTLAAHPPLWLYVLKEAAILQGGMRLGPVGSRIVMETLHAAIEAAHPSILDSGWHPDPRLRPSHPERYSFPDLIAFAGLSTP</sequence>
<dbReference type="GO" id="GO:0004601">
    <property type="term" value="F:peroxidase activity"/>
    <property type="evidence" value="ECO:0007669"/>
    <property type="project" value="UniProtKB-KW"/>
</dbReference>
<proteinExistence type="predicted"/>
<keyword evidence="3" id="KW-1185">Reference proteome</keyword>
<dbReference type="Gene3D" id="1.10.640.10">
    <property type="entry name" value="Haem peroxidase domain superfamily, animal type"/>
    <property type="match status" value="1"/>
</dbReference>
<evidence type="ECO:0000313" key="3">
    <source>
        <dbReference type="Proteomes" id="UP000219167"/>
    </source>
</evidence>
<protein>
    <submittedName>
        <fullName evidence="2">Heme peroxidase</fullName>
    </submittedName>
</protein>
<dbReference type="GO" id="GO:0020037">
    <property type="term" value="F:heme binding"/>
    <property type="evidence" value="ECO:0007669"/>
    <property type="project" value="InterPro"/>
</dbReference>